<dbReference type="AlphaFoldDB" id="A0AAP0AUA0"/>
<evidence type="ECO:0000256" key="2">
    <source>
        <dbReference type="ARBA" id="ARBA00023125"/>
    </source>
</evidence>
<dbReference type="GO" id="GO:0003700">
    <property type="term" value="F:DNA-binding transcription factor activity"/>
    <property type="evidence" value="ECO:0007669"/>
    <property type="project" value="InterPro"/>
</dbReference>
<dbReference type="PANTHER" id="PTHR22952">
    <property type="entry name" value="CAMP-RESPONSE ELEMENT BINDING PROTEIN-RELATED"/>
    <property type="match status" value="1"/>
</dbReference>
<sequence length="121" mass="13926">MDVSFSLVRKSSIYSWTQDKIQNTCEPRKNFGSMNMDELLTNLWRVEEGFIFVSFAAIQVQPAASSASLNRHGSIALPSPLCWKAVEEVWAEIHLEKQQGRQWHQHGYNLGRLNHNKDNQP</sequence>
<dbReference type="Proteomes" id="UP001418222">
    <property type="component" value="Unassembled WGS sequence"/>
</dbReference>
<dbReference type="GO" id="GO:0003677">
    <property type="term" value="F:DNA binding"/>
    <property type="evidence" value="ECO:0007669"/>
    <property type="project" value="UniProtKB-KW"/>
</dbReference>
<dbReference type="InterPro" id="IPR043452">
    <property type="entry name" value="BZIP46-like"/>
</dbReference>
<protein>
    <submittedName>
        <fullName evidence="4">ABSCISIC ACID-INSENSITIVE 5-like protein 4</fullName>
    </submittedName>
</protein>
<dbReference type="EMBL" id="JBBWWQ010000021">
    <property type="protein sequence ID" value="KAK8914587.1"/>
    <property type="molecule type" value="Genomic_DNA"/>
</dbReference>
<dbReference type="GO" id="GO:0045893">
    <property type="term" value="P:positive regulation of DNA-templated transcription"/>
    <property type="evidence" value="ECO:0007669"/>
    <property type="project" value="InterPro"/>
</dbReference>
<organism evidence="4 5">
    <name type="scientific">Platanthera zijinensis</name>
    <dbReference type="NCBI Taxonomy" id="2320716"/>
    <lineage>
        <taxon>Eukaryota</taxon>
        <taxon>Viridiplantae</taxon>
        <taxon>Streptophyta</taxon>
        <taxon>Embryophyta</taxon>
        <taxon>Tracheophyta</taxon>
        <taxon>Spermatophyta</taxon>
        <taxon>Magnoliopsida</taxon>
        <taxon>Liliopsida</taxon>
        <taxon>Asparagales</taxon>
        <taxon>Orchidaceae</taxon>
        <taxon>Orchidoideae</taxon>
        <taxon>Orchideae</taxon>
        <taxon>Orchidinae</taxon>
        <taxon>Platanthera</taxon>
    </lineage>
</organism>
<evidence type="ECO:0000313" key="5">
    <source>
        <dbReference type="Proteomes" id="UP001418222"/>
    </source>
</evidence>
<evidence type="ECO:0000256" key="3">
    <source>
        <dbReference type="ARBA" id="ARBA00023242"/>
    </source>
</evidence>
<dbReference type="PANTHER" id="PTHR22952:SF175">
    <property type="entry name" value="PROTEIN ABSCISIC ACID-INSENSITIVE 5"/>
    <property type="match status" value="1"/>
</dbReference>
<keyword evidence="5" id="KW-1185">Reference proteome</keyword>
<comment type="subcellular location">
    <subcellularLocation>
        <location evidence="1">Nucleus</location>
    </subcellularLocation>
</comment>
<reference evidence="4 5" key="1">
    <citation type="journal article" date="2022" name="Nat. Plants">
        <title>Genomes of leafy and leafless Platanthera orchids illuminate the evolution of mycoheterotrophy.</title>
        <authorList>
            <person name="Li M.H."/>
            <person name="Liu K.W."/>
            <person name="Li Z."/>
            <person name="Lu H.C."/>
            <person name="Ye Q.L."/>
            <person name="Zhang D."/>
            <person name="Wang J.Y."/>
            <person name="Li Y.F."/>
            <person name="Zhong Z.M."/>
            <person name="Liu X."/>
            <person name="Yu X."/>
            <person name="Liu D.K."/>
            <person name="Tu X.D."/>
            <person name="Liu B."/>
            <person name="Hao Y."/>
            <person name="Liao X.Y."/>
            <person name="Jiang Y.T."/>
            <person name="Sun W.H."/>
            <person name="Chen J."/>
            <person name="Chen Y.Q."/>
            <person name="Ai Y."/>
            <person name="Zhai J.W."/>
            <person name="Wu S.S."/>
            <person name="Zhou Z."/>
            <person name="Hsiao Y.Y."/>
            <person name="Wu W.L."/>
            <person name="Chen Y.Y."/>
            <person name="Lin Y.F."/>
            <person name="Hsu J.L."/>
            <person name="Li C.Y."/>
            <person name="Wang Z.W."/>
            <person name="Zhao X."/>
            <person name="Zhong W.Y."/>
            <person name="Ma X.K."/>
            <person name="Ma L."/>
            <person name="Huang J."/>
            <person name="Chen G.Z."/>
            <person name="Huang M.Z."/>
            <person name="Huang L."/>
            <person name="Peng D.H."/>
            <person name="Luo Y.B."/>
            <person name="Zou S.Q."/>
            <person name="Chen S.P."/>
            <person name="Lan S."/>
            <person name="Tsai W.C."/>
            <person name="Van de Peer Y."/>
            <person name="Liu Z.J."/>
        </authorList>
    </citation>
    <scope>NUCLEOTIDE SEQUENCE [LARGE SCALE GENOMIC DNA]</scope>
    <source>
        <strain evidence="4">Lor287</strain>
    </source>
</reference>
<comment type="caution">
    <text evidence="4">The sequence shown here is derived from an EMBL/GenBank/DDBJ whole genome shotgun (WGS) entry which is preliminary data.</text>
</comment>
<gene>
    <name evidence="4" type="primary">ABF1</name>
    <name evidence="4" type="ORF">KSP39_PZI024149</name>
</gene>
<evidence type="ECO:0000313" key="4">
    <source>
        <dbReference type="EMBL" id="KAK8914587.1"/>
    </source>
</evidence>
<keyword evidence="3" id="KW-0539">Nucleus</keyword>
<proteinExistence type="predicted"/>
<dbReference type="GO" id="GO:0005634">
    <property type="term" value="C:nucleus"/>
    <property type="evidence" value="ECO:0007669"/>
    <property type="project" value="UniProtKB-SubCell"/>
</dbReference>
<accession>A0AAP0AUA0</accession>
<evidence type="ECO:0000256" key="1">
    <source>
        <dbReference type="ARBA" id="ARBA00004123"/>
    </source>
</evidence>
<name>A0AAP0AUA0_9ASPA</name>
<keyword evidence="2" id="KW-0238">DNA-binding</keyword>